<dbReference type="SUPFAM" id="SSF55486">
    <property type="entry name" value="Metalloproteases ('zincins'), catalytic domain"/>
    <property type="match status" value="1"/>
</dbReference>
<gene>
    <name evidence="2" type="ORF">RAH46_08445</name>
</gene>
<dbReference type="Proteomes" id="UP001183127">
    <property type="component" value="Chromosome"/>
</dbReference>
<name>A0ABY9QTI0_9PSED</name>
<sequence>MSQLIFSHRLKPADPHLAERLARLENPGNAATTVGGRQKRALAMTRKLWRPGRVLKVAFLGSPDEFLKSEIFRTASQWLLRSGANLSLALTWDNDSQAQIKVRTGRTLPRNESCAGTDALAMPAETMNLNVEPGDATFEHVVLHEFGHALGAEHEHQHPDASIPWNVEEVVRVANAEQGWTRQQVMEEMIARRTDIGLVKTPYDPASVMHYPVPQAFTLGDWEIGLNSGLSEKDLAFMRLAYPFPNNAVQTVT</sequence>
<keyword evidence="3" id="KW-1185">Reference proteome</keyword>
<dbReference type="EMBL" id="CP132921">
    <property type="protein sequence ID" value="WMW07358.1"/>
    <property type="molecule type" value="Genomic_DNA"/>
</dbReference>
<protein>
    <submittedName>
        <fullName evidence="2">M12 family metallopeptidase</fullName>
    </submittedName>
</protein>
<dbReference type="CDD" id="cd04327">
    <property type="entry name" value="ZnMc_MMP_like_3"/>
    <property type="match status" value="1"/>
</dbReference>
<dbReference type="InterPro" id="IPR024079">
    <property type="entry name" value="MetalloPept_cat_dom_sf"/>
</dbReference>
<dbReference type="GeneID" id="32807231"/>
<evidence type="ECO:0000313" key="3">
    <source>
        <dbReference type="Proteomes" id="UP001183127"/>
    </source>
</evidence>
<dbReference type="Pfam" id="PF01400">
    <property type="entry name" value="Astacin"/>
    <property type="match status" value="1"/>
</dbReference>
<feature type="domain" description="Peptidase M12A" evidence="1">
    <location>
        <begin position="140"/>
        <end position="212"/>
    </location>
</feature>
<dbReference type="InterPro" id="IPR001506">
    <property type="entry name" value="Peptidase_M12A"/>
</dbReference>
<dbReference type="Gene3D" id="3.40.390.10">
    <property type="entry name" value="Collagenase (Catalytic Domain)"/>
    <property type="match status" value="1"/>
</dbReference>
<evidence type="ECO:0000259" key="1">
    <source>
        <dbReference type="Pfam" id="PF01400"/>
    </source>
</evidence>
<accession>A0ABY9QTI0</accession>
<evidence type="ECO:0000313" key="2">
    <source>
        <dbReference type="EMBL" id="WMW07358.1"/>
    </source>
</evidence>
<proteinExistence type="predicted"/>
<dbReference type="RefSeq" id="WP_011535284.1">
    <property type="nucleotide sequence ID" value="NZ_CP132921.1"/>
</dbReference>
<reference evidence="2 3" key="1">
    <citation type="submission" date="2023-08" db="EMBL/GenBank/DDBJ databases">
        <title>Complete Genome Sequence of Pseudomonas entomophila TVIN A01.</title>
        <authorList>
            <person name="Shelke T."/>
            <person name="Mahar N.S."/>
            <person name="Gupta I."/>
            <person name="Gupta V."/>
        </authorList>
    </citation>
    <scope>NUCLEOTIDE SEQUENCE [LARGE SCALE GENOMIC DNA]</scope>
    <source>
        <strain evidence="2 3">TVIN-A01</strain>
    </source>
</reference>
<organism evidence="2 3">
    <name type="scientific">Pseudomonas entomophila</name>
    <dbReference type="NCBI Taxonomy" id="312306"/>
    <lineage>
        <taxon>Bacteria</taxon>
        <taxon>Pseudomonadati</taxon>
        <taxon>Pseudomonadota</taxon>
        <taxon>Gammaproteobacteria</taxon>
        <taxon>Pseudomonadales</taxon>
        <taxon>Pseudomonadaceae</taxon>
        <taxon>Pseudomonas</taxon>
    </lineage>
</organism>